<dbReference type="GO" id="GO:0005771">
    <property type="term" value="C:multivesicular body"/>
    <property type="evidence" value="ECO:0007669"/>
    <property type="project" value="TreeGrafter"/>
</dbReference>
<reference evidence="2" key="1">
    <citation type="journal article" date="2023" name="Mol. Phylogenet. Evol.">
        <title>Genome-scale phylogeny and comparative genomics of the fungal order Sordariales.</title>
        <authorList>
            <person name="Hensen N."/>
            <person name="Bonometti L."/>
            <person name="Westerberg I."/>
            <person name="Brannstrom I.O."/>
            <person name="Guillou S."/>
            <person name="Cros-Aarteil S."/>
            <person name="Calhoun S."/>
            <person name="Haridas S."/>
            <person name="Kuo A."/>
            <person name="Mondo S."/>
            <person name="Pangilinan J."/>
            <person name="Riley R."/>
            <person name="LaButti K."/>
            <person name="Andreopoulos B."/>
            <person name="Lipzen A."/>
            <person name="Chen C."/>
            <person name="Yan M."/>
            <person name="Daum C."/>
            <person name="Ng V."/>
            <person name="Clum A."/>
            <person name="Steindorff A."/>
            <person name="Ohm R.A."/>
            <person name="Martin F."/>
            <person name="Silar P."/>
            <person name="Natvig D.O."/>
            <person name="Lalanne C."/>
            <person name="Gautier V."/>
            <person name="Ament-Velasquez S.L."/>
            <person name="Kruys A."/>
            <person name="Hutchinson M.I."/>
            <person name="Powell A.J."/>
            <person name="Barry K."/>
            <person name="Miller A.N."/>
            <person name="Grigoriev I.V."/>
            <person name="Debuchy R."/>
            <person name="Gladieux P."/>
            <person name="Hiltunen Thoren M."/>
            <person name="Johannesson H."/>
        </authorList>
    </citation>
    <scope>NUCLEOTIDE SEQUENCE</scope>
    <source>
        <strain evidence="2">CBS 958.72</strain>
    </source>
</reference>
<accession>A0AAE0JTB3</accession>
<dbReference type="GO" id="GO:0032511">
    <property type="term" value="P:late endosome to vacuole transport via multivesicular body sorting pathway"/>
    <property type="evidence" value="ECO:0007669"/>
    <property type="project" value="TreeGrafter"/>
</dbReference>
<sequence length="496" mass="54211">MSRLLEYLVEYEPAFRKARLPALYSDFQPQRTLNPDGYQANVSAWRRALARLVRAGLAPSPRAAAPNLLVLECDEALLRALESKQYGRPLALGAVVREALAAQDLVPLRDFLTTRESIYARRRNGSAGSSWSVLGLAAWTMRQIGVADLSLPSLLGKGAGGEALPAGQFVVVANVEETAQRFGEQSEGLQSRFERTFSKAHFYKTFNGQLAEDAAGRSQHLSEADADVLLTFLSRDKGAVLYDGKTVKIKAPGEAALTAITDEDVSIAQLKELLEYLTHQTALLSKRVEELTAAAKDAVVKKNRVAALAALKSKKLAESTLERRFATVNQLEEVAAKIEQAADNVQLVKVMESSSEALRSLHAQVGGVEGVEDVVDRLREQTAAADEVNSILAESAGTVVVDEGEIDDELAALEGEETRKLAEAERQKQEAEQARREAEQTKEAEETRKRLDAVEKLSAQQEQEQRHAPAEAEAQATERLMSRMSLDERPEPQAAT</sequence>
<name>A0AAE0JTB3_9PEZI</name>
<dbReference type="Gene3D" id="6.10.250.1710">
    <property type="match status" value="1"/>
</dbReference>
<dbReference type="GO" id="GO:0006900">
    <property type="term" value="P:vesicle budding from membrane"/>
    <property type="evidence" value="ECO:0007669"/>
    <property type="project" value="TreeGrafter"/>
</dbReference>
<dbReference type="InterPro" id="IPR005024">
    <property type="entry name" value="Snf7_fam"/>
</dbReference>
<organism evidence="2 3">
    <name type="scientific">Lasiosphaeria ovina</name>
    <dbReference type="NCBI Taxonomy" id="92902"/>
    <lineage>
        <taxon>Eukaryota</taxon>
        <taxon>Fungi</taxon>
        <taxon>Dikarya</taxon>
        <taxon>Ascomycota</taxon>
        <taxon>Pezizomycotina</taxon>
        <taxon>Sordariomycetes</taxon>
        <taxon>Sordariomycetidae</taxon>
        <taxon>Sordariales</taxon>
        <taxon>Lasiosphaeriaceae</taxon>
        <taxon>Lasiosphaeria</taxon>
    </lineage>
</organism>
<evidence type="ECO:0000313" key="2">
    <source>
        <dbReference type="EMBL" id="KAK3358592.1"/>
    </source>
</evidence>
<dbReference type="AlphaFoldDB" id="A0AAE0JTB3"/>
<dbReference type="EMBL" id="JAULSN010000015">
    <property type="protein sequence ID" value="KAK3358592.1"/>
    <property type="molecule type" value="Genomic_DNA"/>
</dbReference>
<keyword evidence="3" id="KW-1185">Reference proteome</keyword>
<feature type="region of interest" description="Disordered" evidence="1">
    <location>
        <begin position="423"/>
        <end position="496"/>
    </location>
</feature>
<dbReference type="Proteomes" id="UP001287356">
    <property type="component" value="Unassembled WGS sequence"/>
</dbReference>
<gene>
    <name evidence="2" type="ORF">B0T24DRAFT_126355</name>
</gene>
<protein>
    <submittedName>
        <fullName evidence="2">Snf7-domain-containing protein</fullName>
    </submittedName>
</protein>
<dbReference type="PANTHER" id="PTHR22761:SF18">
    <property type="entry name" value="SORTING PROTEIN SNF7 FAMILY PROTEIN, PUTATIVE (AFU_ORTHOLOGUE AFUA_2G16692)-RELATED"/>
    <property type="match status" value="1"/>
</dbReference>
<evidence type="ECO:0000256" key="1">
    <source>
        <dbReference type="SAM" id="MobiDB-lite"/>
    </source>
</evidence>
<comment type="caution">
    <text evidence="2">The sequence shown here is derived from an EMBL/GenBank/DDBJ whole genome shotgun (WGS) entry which is preliminary data.</text>
</comment>
<feature type="compositionally biased region" description="Basic and acidic residues" evidence="1">
    <location>
        <begin position="423"/>
        <end position="455"/>
    </location>
</feature>
<proteinExistence type="predicted"/>
<dbReference type="GO" id="GO:0000815">
    <property type="term" value="C:ESCRT III complex"/>
    <property type="evidence" value="ECO:0007669"/>
    <property type="project" value="TreeGrafter"/>
</dbReference>
<feature type="compositionally biased region" description="Basic and acidic residues" evidence="1">
    <location>
        <begin position="485"/>
        <end position="496"/>
    </location>
</feature>
<dbReference type="Gene3D" id="1.10.287.1060">
    <property type="entry name" value="ESAT-6-like"/>
    <property type="match status" value="1"/>
</dbReference>
<reference evidence="2" key="2">
    <citation type="submission" date="2023-06" db="EMBL/GenBank/DDBJ databases">
        <authorList>
            <consortium name="Lawrence Berkeley National Laboratory"/>
            <person name="Haridas S."/>
            <person name="Hensen N."/>
            <person name="Bonometti L."/>
            <person name="Westerberg I."/>
            <person name="Brannstrom I.O."/>
            <person name="Guillou S."/>
            <person name="Cros-Aarteil S."/>
            <person name="Calhoun S."/>
            <person name="Kuo A."/>
            <person name="Mondo S."/>
            <person name="Pangilinan J."/>
            <person name="Riley R."/>
            <person name="Labutti K."/>
            <person name="Andreopoulos B."/>
            <person name="Lipzen A."/>
            <person name="Chen C."/>
            <person name="Yanf M."/>
            <person name="Daum C."/>
            <person name="Ng V."/>
            <person name="Clum A."/>
            <person name="Steindorff A."/>
            <person name="Ohm R."/>
            <person name="Martin F."/>
            <person name="Silar P."/>
            <person name="Natvig D."/>
            <person name="Lalanne C."/>
            <person name="Gautier V."/>
            <person name="Ament-Velasquez S.L."/>
            <person name="Kruys A."/>
            <person name="Hutchinson M.I."/>
            <person name="Powell A.J."/>
            <person name="Barry K."/>
            <person name="Miller A.N."/>
            <person name="Grigoriev I.V."/>
            <person name="Debuchy R."/>
            <person name="Gladieux P."/>
            <person name="Thoren M.H."/>
            <person name="Johannesson H."/>
        </authorList>
    </citation>
    <scope>NUCLEOTIDE SEQUENCE</scope>
    <source>
        <strain evidence="2">CBS 958.72</strain>
    </source>
</reference>
<dbReference type="Pfam" id="PF03357">
    <property type="entry name" value="Snf7"/>
    <property type="match status" value="1"/>
</dbReference>
<evidence type="ECO:0000313" key="3">
    <source>
        <dbReference type="Proteomes" id="UP001287356"/>
    </source>
</evidence>
<dbReference type="PANTHER" id="PTHR22761">
    <property type="entry name" value="CHARGED MULTIVESICULAR BODY PROTEIN"/>
    <property type="match status" value="1"/>
</dbReference>
<dbReference type="GO" id="GO:0009898">
    <property type="term" value="C:cytoplasmic side of plasma membrane"/>
    <property type="evidence" value="ECO:0007669"/>
    <property type="project" value="TreeGrafter"/>
</dbReference>